<sequence length="245" mass="28544">MLYTVNDVAKLSGTTIKTLYHYQKIGLLMPAIITENGYRYYGENELKRLQQILFYRELDFSLDDIKAALDHKPDRLRCLCEQQAMLQARKLRLKRILLTLEETIRHERKRENMSTTNMFDGLNEEEWKQAFAQQNEHLQAEYDYQLDTENLDAATMNEKAAEATAFMTFMAEALINNKSVDDVTVVSAIENHLAFLQKDHPIDAKAFAEQSRFFLSDEFHRAMLEEQQTGLSYYICIAAENYASK</sequence>
<reference evidence="3 4" key="1">
    <citation type="submission" date="2018-03" db="EMBL/GenBank/DDBJ databases">
        <title>Brevisbacillus phylogenomics.</title>
        <authorList>
            <person name="Dunlap C."/>
        </authorList>
    </citation>
    <scope>NUCLEOTIDE SEQUENCE [LARGE SCALE GENOMIC DNA]</scope>
    <source>
        <strain evidence="3 4">NRRL NRS-1210</strain>
    </source>
</reference>
<evidence type="ECO:0000259" key="2">
    <source>
        <dbReference type="PROSITE" id="PS50937"/>
    </source>
</evidence>
<dbReference type="InterPro" id="IPR047057">
    <property type="entry name" value="MerR_fam"/>
</dbReference>
<dbReference type="PANTHER" id="PTHR30204">
    <property type="entry name" value="REDOX-CYCLING DRUG-SENSING TRANSCRIPTIONAL ACTIVATOR SOXR"/>
    <property type="match status" value="1"/>
</dbReference>
<dbReference type="CDD" id="cd01106">
    <property type="entry name" value="HTH_TipAL-Mta"/>
    <property type="match status" value="1"/>
</dbReference>
<dbReference type="SUPFAM" id="SSF89082">
    <property type="entry name" value="Antibiotic binding domain of TipA-like multidrug resistance regulators"/>
    <property type="match status" value="1"/>
</dbReference>
<organism evidence="3 4">
    <name type="scientific">Brevibacillus fortis</name>
    <dbReference type="NCBI Taxonomy" id="2126352"/>
    <lineage>
        <taxon>Bacteria</taxon>
        <taxon>Bacillati</taxon>
        <taxon>Bacillota</taxon>
        <taxon>Bacilli</taxon>
        <taxon>Bacillales</taxon>
        <taxon>Paenibacillaceae</taxon>
        <taxon>Brevibacillus</taxon>
    </lineage>
</organism>
<dbReference type="PANTHER" id="PTHR30204:SF90">
    <property type="entry name" value="HTH-TYPE TRANSCRIPTIONAL ACTIVATOR MTA"/>
    <property type="match status" value="1"/>
</dbReference>
<protein>
    <submittedName>
        <fullName evidence="3">MerR family transcriptional regulator</fullName>
    </submittedName>
</protein>
<dbReference type="AlphaFoldDB" id="A0A2P7UWD8"/>
<name>A0A2P7UWD8_9BACL</name>
<dbReference type="PRINTS" id="PR00040">
    <property type="entry name" value="HTHMERR"/>
</dbReference>
<dbReference type="InterPro" id="IPR009061">
    <property type="entry name" value="DNA-bd_dom_put_sf"/>
</dbReference>
<dbReference type="Proteomes" id="UP000240419">
    <property type="component" value="Unassembled WGS sequence"/>
</dbReference>
<dbReference type="GO" id="GO:0003700">
    <property type="term" value="F:DNA-binding transcription factor activity"/>
    <property type="evidence" value="ECO:0007669"/>
    <property type="project" value="InterPro"/>
</dbReference>
<keyword evidence="4" id="KW-1185">Reference proteome</keyword>
<dbReference type="PROSITE" id="PS50937">
    <property type="entry name" value="HTH_MERR_2"/>
    <property type="match status" value="1"/>
</dbReference>
<comment type="caution">
    <text evidence="3">The sequence shown here is derived from an EMBL/GenBank/DDBJ whole genome shotgun (WGS) entry which is preliminary data.</text>
</comment>
<feature type="domain" description="HTH merR-type" evidence="2">
    <location>
        <begin position="2"/>
        <end position="71"/>
    </location>
</feature>
<evidence type="ECO:0000256" key="1">
    <source>
        <dbReference type="ARBA" id="ARBA00023125"/>
    </source>
</evidence>
<dbReference type="SMART" id="SM00422">
    <property type="entry name" value="HTH_MERR"/>
    <property type="match status" value="1"/>
</dbReference>
<evidence type="ECO:0000313" key="4">
    <source>
        <dbReference type="Proteomes" id="UP000240419"/>
    </source>
</evidence>
<dbReference type="RefSeq" id="WP_106840800.1">
    <property type="nucleotide sequence ID" value="NZ_JBCNIW010000025.1"/>
</dbReference>
<dbReference type="OrthoDB" id="9814833at2"/>
<accession>A0A2P7UWD8</accession>
<proteinExistence type="predicted"/>
<gene>
    <name evidence="3" type="ORF">C7R93_21875</name>
</gene>
<keyword evidence="1" id="KW-0238">DNA-binding</keyword>
<dbReference type="InterPro" id="IPR036244">
    <property type="entry name" value="TipA-like_antibiotic-bd"/>
</dbReference>
<dbReference type="InterPro" id="IPR000551">
    <property type="entry name" value="MerR-type_HTH_dom"/>
</dbReference>
<dbReference type="Gene3D" id="1.10.1660.10">
    <property type="match status" value="1"/>
</dbReference>
<dbReference type="SUPFAM" id="SSF46955">
    <property type="entry name" value="Putative DNA-binding domain"/>
    <property type="match status" value="1"/>
</dbReference>
<dbReference type="GO" id="GO:0003677">
    <property type="term" value="F:DNA binding"/>
    <property type="evidence" value="ECO:0007669"/>
    <property type="project" value="UniProtKB-KW"/>
</dbReference>
<dbReference type="Pfam" id="PF13411">
    <property type="entry name" value="MerR_1"/>
    <property type="match status" value="1"/>
</dbReference>
<evidence type="ECO:0000313" key="3">
    <source>
        <dbReference type="EMBL" id="PSJ91282.1"/>
    </source>
</evidence>
<dbReference type="EMBL" id="PXZM01000036">
    <property type="protein sequence ID" value="PSJ91282.1"/>
    <property type="molecule type" value="Genomic_DNA"/>
</dbReference>